<evidence type="ECO:0000256" key="1">
    <source>
        <dbReference type="SAM" id="Phobius"/>
    </source>
</evidence>
<reference evidence="2" key="2">
    <citation type="journal article" date="2012" name="Virus Res.">
        <title>Genomic characterization of seven distinct bat coronaviruses in Kenya.</title>
        <authorList>
            <person name="Tao Y."/>
            <person name="Tang K."/>
            <person name="Shi M."/>
            <person name="Conrardy C."/>
            <person name="Li K.S."/>
            <person name="Lau S.K."/>
            <person name="Anderson L.J."/>
            <person name="Tong S."/>
        </authorList>
    </citation>
    <scope>NUCLEOTIDE SEQUENCE</scope>
    <source>
        <strain evidence="2">BtKY22</strain>
    </source>
</reference>
<feature type="transmembrane region" description="Helical" evidence="1">
    <location>
        <begin position="33"/>
        <end position="52"/>
    </location>
</feature>
<protein>
    <submittedName>
        <fullName evidence="2">Uncharacterized protein</fullName>
    </submittedName>
</protein>
<sequence length="76" mass="8788">MDLVLAEIWYFIGLMLVDLIFCVTTGFNLFTFTFAILGAILICAPVYADLFVENGFEQVMLYYRASHDKFVKLMFL</sequence>
<gene>
    <name evidence="2" type="primary">ORFx</name>
</gene>
<keyword evidence="1" id="KW-1133">Transmembrane helix</keyword>
<accession>F1DB25</accession>
<proteinExistence type="predicted"/>
<keyword evidence="1" id="KW-0812">Transmembrane</keyword>
<evidence type="ECO:0000313" key="2">
    <source>
        <dbReference type="EMBL" id="ADX59500.1"/>
    </source>
</evidence>
<dbReference type="EMBL" id="HQ728486">
    <property type="protein sequence ID" value="ADX59500.1"/>
    <property type="molecule type" value="Genomic_RNA"/>
</dbReference>
<feature type="transmembrane region" description="Helical" evidence="1">
    <location>
        <begin position="7"/>
        <end position="27"/>
    </location>
</feature>
<organism evidence="2">
    <name type="scientific">Chaerephon bat coronavirus/Kenya/KY22/2006</name>
    <dbReference type="NCBI Taxonomy" id="983929"/>
    <lineage>
        <taxon>Viruses</taxon>
        <taxon>Riboviria</taxon>
        <taxon>Orthornavirae</taxon>
        <taxon>Pisuviricota</taxon>
        <taxon>Pisoniviricetes</taxon>
        <taxon>Nidovirales</taxon>
        <taxon>Cornidovirineae</taxon>
        <taxon>Coronaviridae</taxon>
        <taxon>Orthocoronavirinae</taxon>
        <taxon>Alphacoronavirus</taxon>
    </lineage>
</organism>
<keyword evidence="1" id="KW-0472">Membrane</keyword>
<reference evidence="2" key="1">
    <citation type="journal article" date="2009" name="Emerg. Infect. Dis.">
        <title>Detection of novel SARS-like and other coronaviruses in bats from Kenya.</title>
        <authorList>
            <person name="Tong S."/>
            <person name="Conrardy C."/>
            <person name="Ruone S."/>
            <person name="Kuzmin I.V."/>
            <person name="Guo X."/>
            <person name="Tao Y."/>
            <person name="Niezgoda M."/>
            <person name="Haynes L."/>
            <person name="Agwanda B."/>
            <person name="Breiman R.F."/>
            <person name="Anderson L.J."/>
            <person name="Rupprecht C.E."/>
        </authorList>
    </citation>
    <scope>NUCLEOTIDE SEQUENCE</scope>
    <source>
        <strain evidence="2">BtKY22</strain>
    </source>
</reference>
<name>F1DB25_9ALPC</name>